<dbReference type="InterPro" id="IPR036259">
    <property type="entry name" value="MFS_trans_sf"/>
</dbReference>
<name>A0A5N6QZE7_9ROSI</name>
<protein>
    <recommendedName>
        <fullName evidence="8">Major facilitator superfamily (MFS) profile domain-containing protein</fullName>
    </recommendedName>
</protein>
<dbReference type="PROSITE" id="PS50850">
    <property type="entry name" value="MFS"/>
    <property type="match status" value="1"/>
</dbReference>
<keyword evidence="5" id="KW-0534">Nitrate assimilation</keyword>
<dbReference type="Proteomes" id="UP000327013">
    <property type="component" value="Chromosome 3"/>
</dbReference>
<keyword evidence="4 7" id="KW-1133">Transmembrane helix</keyword>
<feature type="transmembrane region" description="Helical" evidence="7">
    <location>
        <begin position="77"/>
        <end position="97"/>
    </location>
</feature>
<evidence type="ECO:0000256" key="6">
    <source>
        <dbReference type="ARBA" id="ARBA00023136"/>
    </source>
</evidence>
<dbReference type="OrthoDB" id="434240at2759"/>
<evidence type="ECO:0000256" key="3">
    <source>
        <dbReference type="ARBA" id="ARBA00022692"/>
    </source>
</evidence>
<feature type="transmembrane region" description="Helical" evidence="7">
    <location>
        <begin position="12"/>
        <end position="31"/>
    </location>
</feature>
<feature type="transmembrane region" description="Helical" evidence="7">
    <location>
        <begin position="149"/>
        <end position="171"/>
    </location>
</feature>
<evidence type="ECO:0000256" key="7">
    <source>
        <dbReference type="SAM" id="Phobius"/>
    </source>
</evidence>
<dbReference type="GO" id="GO:0016020">
    <property type="term" value="C:membrane"/>
    <property type="evidence" value="ECO:0007669"/>
    <property type="project" value="UniProtKB-SubCell"/>
</dbReference>
<evidence type="ECO:0000256" key="5">
    <source>
        <dbReference type="ARBA" id="ARBA00023063"/>
    </source>
</evidence>
<sequence length="209" mass="22836">MGPVCDLIGPRVAFATLSLLTAPAILLMCLVSSPNSFIIVRFLVGFLLANFVTNQFWMSSMYSSSVVGLASGMAAGWANMGSGVTQMVMPLIYSLIMSFNVPSSIAWRTAFVVPSIFQSVTAIMVLAYGQDLPFGNYSKRSGTTPKWNFLKILFNGLKNYMGWILALVYGYSFRVELATDNIIAQYLYNMFDLNLELAGTVATSFGMAN</sequence>
<dbReference type="Pfam" id="PF07690">
    <property type="entry name" value="MFS_1"/>
    <property type="match status" value="1"/>
</dbReference>
<evidence type="ECO:0000259" key="8">
    <source>
        <dbReference type="PROSITE" id="PS50850"/>
    </source>
</evidence>
<keyword evidence="10" id="KW-1185">Reference proteome</keyword>
<dbReference type="EMBL" id="CM017323">
    <property type="protein sequence ID" value="KAE8022102.1"/>
    <property type="molecule type" value="Genomic_DNA"/>
</dbReference>
<proteinExistence type="inferred from homology"/>
<accession>A0A5N6QZE7</accession>
<comment type="similarity">
    <text evidence="2">Belongs to the major facilitator superfamily. Nitrate/nitrite porter (TC 2.A.1.8) family.</text>
</comment>
<evidence type="ECO:0000256" key="4">
    <source>
        <dbReference type="ARBA" id="ARBA00022989"/>
    </source>
</evidence>
<organism evidence="9 10">
    <name type="scientific">Carpinus fangiana</name>
    <dbReference type="NCBI Taxonomy" id="176857"/>
    <lineage>
        <taxon>Eukaryota</taxon>
        <taxon>Viridiplantae</taxon>
        <taxon>Streptophyta</taxon>
        <taxon>Embryophyta</taxon>
        <taxon>Tracheophyta</taxon>
        <taxon>Spermatophyta</taxon>
        <taxon>Magnoliopsida</taxon>
        <taxon>eudicotyledons</taxon>
        <taxon>Gunneridae</taxon>
        <taxon>Pentapetalae</taxon>
        <taxon>rosids</taxon>
        <taxon>fabids</taxon>
        <taxon>Fagales</taxon>
        <taxon>Betulaceae</taxon>
        <taxon>Carpinus</taxon>
    </lineage>
</organism>
<dbReference type="Gene3D" id="1.20.1250.20">
    <property type="entry name" value="MFS general substrate transporter like domains"/>
    <property type="match status" value="1"/>
</dbReference>
<keyword evidence="3 7" id="KW-0812">Transmembrane</keyword>
<feature type="transmembrane region" description="Helical" evidence="7">
    <location>
        <begin position="38"/>
        <end position="57"/>
    </location>
</feature>
<keyword evidence="6 7" id="KW-0472">Membrane</keyword>
<dbReference type="GO" id="GO:0015112">
    <property type="term" value="F:nitrate transmembrane transporter activity"/>
    <property type="evidence" value="ECO:0007669"/>
    <property type="project" value="InterPro"/>
</dbReference>
<dbReference type="SUPFAM" id="SSF103473">
    <property type="entry name" value="MFS general substrate transporter"/>
    <property type="match status" value="1"/>
</dbReference>
<dbReference type="InterPro" id="IPR020846">
    <property type="entry name" value="MFS_dom"/>
</dbReference>
<evidence type="ECO:0000313" key="10">
    <source>
        <dbReference type="Proteomes" id="UP000327013"/>
    </source>
</evidence>
<dbReference type="GO" id="GO:0042128">
    <property type="term" value="P:nitrate assimilation"/>
    <property type="evidence" value="ECO:0007669"/>
    <property type="project" value="UniProtKB-KW"/>
</dbReference>
<reference evidence="9 10" key="1">
    <citation type="submission" date="2019-06" db="EMBL/GenBank/DDBJ databases">
        <title>A chromosomal-level reference genome of Carpinus fangiana (Coryloideae, Betulaceae).</title>
        <authorList>
            <person name="Yang X."/>
            <person name="Wang Z."/>
            <person name="Zhang L."/>
            <person name="Hao G."/>
            <person name="Liu J."/>
            <person name="Yang Y."/>
        </authorList>
    </citation>
    <scope>NUCLEOTIDE SEQUENCE [LARGE SCALE GENOMIC DNA]</scope>
    <source>
        <strain evidence="9">Cfa_2016G</strain>
        <tissue evidence="9">Leaf</tissue>
    </source>
</reference>
<gene>
    <name evidence="9" type="ORF">FH972_007933</name>
</gene>
<evidence type="ECO:0000256" key="2">
    <source>
        <dbReference type="ARBA" id="ARBA00008432"/>
    </source>
</evidence>
<feature type="transmembrane region" description="Helical" evidence="7">
    <location>
        <begin position="109"/>
        <end position="129"/>
    </location>
</feature>
<comment type="subcellular location">
    <subcellularLocation>
        <location evidence="1">Membrane</location>
        <topology evidence="1">Multi-pass membrane protein</topology>
    </subcellularLocation>
</comment>
<dbReference type="AlphaFoldDB" id="A0A5N6QZE7"/>
<feature type="domain" description="Major facilitator superfamily (MFS) profile" evidence="8">
    <location>
        <begin position="1"/>
        <end position="209"/>
    </location>
</feature>
<dbReference type="InterPro" id="IPR044772">
    <property type="entry name" value="NO3_transporter"/>
</dbReference>
<dbReference type="InterPro" id="IPR011701">
    <property type="entry name" value="MFS"/>
</dbReference>
<evidence type="ECO:0000256" key="1">
    <source>
        <dbReference type="ARBA" id="ARBA00004141"/>
    </source>
</evidence>
<evidence type="ECO:0000313" key="9">
    <source>
        <dbReference type="EMBL" id="KAE8022102.1"/>
    </source>
</evidence>
<dbReference type="PANTHER" id="PTHR23515">
    <property type="entry name" value="HIGH-AFFINITY NITRATE TRANSPORTER 2.3"/>
    <property type="match status" value="1"/>
</dbReference>